<reference evidence="2" key="1">
    <citation type="journal article" date="2016" name="PLoS ONE">
        <title>Genetic Diversity of O-Antigens in Hafnia alvei and the Development of a Suspension Array for Serotype Detection.</title>
        <authorList>
            <person name="Duan Z."/>
            <person name="Niedziela T."/>
            <person name="Lugowski C."/>
            <person name="Cao B."/>
            <person name="Wang T."/>
            <person name="Xu L."/>
            <person name="Yang B."/>
            <person name="Liu B."/>
            <person name="Wang L."/>
        </authorList>
    </citation>
    <scope>NUCLEOTIDE SEQUENCE</scope>
    <source>
        <strain evidence="2">PCM1220</strain>
    </source>
</reference>
<dbReference type="EMBL" id="KX117093">
    <property type="protein sequence ID" value="ANF30139.1"/>
    <property type="molecule type" value="Genomic_DNA"/>
</dbReference>
<feature type="transmembrane region" description="Helical" evidence="1">
    <location>
        <begin position="56"/>
        <end position="79"/>
    </location>
</feature>
<proteinExistence type="predicted"/>
<evidence type="ECO:0000256" key="1">
    <source>
        <dbReference type="SAM" id="Phobius"/>
    </source>
</evidence>
<feature type="transmembrane region" description="Helical" evidence="1">
    <location>
        <begin position="27"/>
        <end position="44"/>
    </location>
</feature>
<evidence type="ECO:0008006" key="3">
    <source>
        <dbReference type="Google" id="ProtNLM"/>
    </source>
</evidence>
<feature type="transmembrane region" description="Helical" evidence="1">
    <location>
        <begin position="266"/>
        <end position="285"/>
    </location>
</feature>
<dbReference type="Pfam" id="PF14897">
    <property type="entry name" value="EpsG"/>
    <property type="match status" value="1"/>
</dbReference>
<feature type="transmembrane region" description="Helical" evidence="1">
    <location>
        <begin position="155"/>
        <end position="177"/>
    </location>
</feature>
<feature type="transmembrane region" description="Helical" evidence="1">
    <location>
        <begin position="320"/>
        <end position="337"/>
    </location>
</feature>
<keyword evidence="1" id="KW-0472">Membrane</keyword>
<dbReference type="RefSeq" id="WP_131391565.1">
    <property type="nucleotide sequence ID" value="NZ_CAMLMO010000084.1"/>
</dbReference>
<dbReference type="InterPro" id="IPR049458">
    <property type="entry name" value="EpsG-like"/>
</dbReference>
<feature type="transmembrane region" description="Helical" evidence="1">
    <location>
        <begin position="234"/>
        <end position="254"/>
    </location>
</feature>
<feature type="transmembrane region" description="Helical" evidence="1">
    <location>
        <begin position="5"/>
        <end position="21"/>
    </location>
</feature>
<name>A0A172X0M8_HAFAL</name>
<keyword evidence="1" id="KW-1133">Transmembrane helix</keyword>
<accession>A0A172X0M8</accession>
<evidence type="ECO:0000313" key="2">
    <source>
        <dbReference type="EMBL" id="ANF30139.1"/>
    </source>
</evidence>
<organism evidence="2">
    <name type="scientific">Hafnia alvei</name>
    <dbReference type="NCBI Taxonomy" id="569"/>
    <lineage>
        <taxon>Bacteria</taxon>
        <taxon>Pseudomonadati</taxon>
        <taxon>Pseudomonadota</taxon>
        <taxon>Gammaproteobacteria</taxon>
        <taxon>Enterobacterales</taxon>
        <taxon>Hafniaceae</taxon>
        <taxon>Hafnia</taxon>
    </lineage>
</organism>
<keyword evidence="1" id="KW-0812">Transmembrane</keyword>
<protein>
    <recommendedName>
        <fullName evidence="3">EpsG family protein</fullName>
    </recommendedName>
</protein>
<dbReference type="AlphaFoldDB" id="A0A172X0M8"/>
<feature type="transmembrane region" description="Helical" evidence="1">
    <location>
        <begin position="189"/>
        <end position="214"/>
    </location>
</feature>
<feature type="transmembrane region" description="Helical" evidence="1">
    <location>
        <begin position="110"/>
        <end position="143"/>
    </location>
</feature>
<sequence>MNVYYIYVLLLSILGLIDVSTKNSKNTIILLQGILIVFFVGFRYKVGIDWLFYYNLYTGSATLLAIEPGFNFLSGLFYLLDINYWLFQAFITLVVFFALLKFFRYYTDKYVFCLSGFFILAFGFNAEAIRQVLALAIVCLGYVQLINRNNKVFYVYVFLAALFHVSALIVIIVPLYLRNKTWIKITKIVCIIGTLLLLIDFHFIDYLISLFSMISGNRFVEKILWYGDSSNAGSVLTFSLIFKILVVICYELILGKTQRKESNYNVNEGFILSLVYILLFIDIFLGRYGTISSRLDVYFTPAFLILIVYMLNRIKFHGRVFIYIIFLILFFLIFYRFTENSYFKEQFEPYRNYIVASVIYDDSYHREESVKQFWAEKGKQ</sequence>
<feature type="transmembrane region" description="Helical" evidence="1">
    <location>
        <begin position="85"/>
        <end position="103"/>
    </location>
</feature>
<feature type="transmembrane region" description="Helical" evidence="1">
    <location>
        <begin position="291"/>
        <end position="311"/>
    </location>
</feature>